<dbReference type="Pfam" id="PF09699">
    <property type="entry name" value="Paired_CXXCH_1"/>
    <property type="match status" value="1"/>
</dbReference>
<dbReference type="STRING" id="247490.KSU1_C1447"/>
<feature type="repeat" description="TPR" evidence="2">
    <location>
        <begin position="622"/>
        <end position="655"/>
    </location>
</feature>
<dbReference type="InterPro" id="IPR023155">
    <property type="entry name" value="Cyt_c-552/4"/>
</dbReference>
<feature type="repeat" description="TPR" evidence="2">
    <location>
        <begin position="690"/>
        <end position="723"/>
    </location>
</feature>
<dbReference type="Gene3D" id="1.25.10.10">
    <property type="entry name" value="Leucine-rich Repeat Variant"/>
    <property type="match status" value="1"/>
</dbReference>
<name>I3IMU8_9BACT</name>
<dbReference type="InterPro" id="IPR019734">
    <property type="entry name" value="TPR_rpt"/>
</dbReference>
<dbReference type="InterPro" id="IPR010177">
    <property type="entry name" value="Paired_CXXCH_1"/>
</dbReference>
<keyword evidence="2" id="KW-0802">TPR repeat</keyword>
<keyword evidence="1" id="KW-0732">Signal</keyword>
<reference evidence="5 6" key="1">
    <citation type="journal article" date="2012" name="FEBS Lett.">
        <title>Anammox organism KSU-1 expresses a NirK-type copper-containing nitrite reductase instead of a NirS-type with cytochrome cd1.</title>
        <authorList>
            <person name="Hira D."/>
            <person name="Toh H."/>
            <person name="Migita C.T."/>
            <person name="Okubo H."/>
            <person name="Nishiyama T."/>
            <person name="Hattori M."/>
            <person name="Furukawa K."/>
            <person name="Fujii T."/>
        </authorList>
    </citation>
    <scope>NUCLEOTIDE SEQUENCE [LARGE SCALE GENOMIC DNA]</scope>
</reference>
<dbReference type="Pfam" id="PF13646">
    <property type="entry name" value="HEAT_2"/>
    <property type="match status" value="1"/>
</dbReference>
<feature type="domain" description="Cytochrome c-552/4" evidence="4">
    <location>
        <begin position="211"/>
        <end position="249"/>
    </location>
</feature>
<dbReference type="PROSITE" id="PS50293">
    <property type="entry name" value="TPR_REGION"/>
    <property type="match status" value="1"/>
</dbReference>
<dbReference type="Pfam" id="PF13435">
    <property type="entry name" value="Cytochrome_C554"/>
    <property type="match status" value="1"/>
</dbReference>
<dbReference type="Pfam" id="PF00515">
    <property type="entry name" value="TPR_1"/>
    <property type="match status" value="1"/>
</dbReference>
<protein>
    <submittedName>
        <fullName evidence="5">Putative heme protein</fullName>
    </submittedName>
</protein>
<dbReference type="SUPFAM" id="SSF48452">
    <property type="entry name" value="TPR-like"/>
    <property type="match status" value="1"/>
</dbReference>
<gene>
    <name evidence="5" type="ORF">KSU1_C1447</name>
</gene>
<dbReference type="InterPro" id="IPR036280">
    <property type="entry name" value="Multihaem_cyt_sf"/>
</dbReference>
<evidence type="ECO:0000256" key="1">
    <source>
        <dbReference type="ARBA" id="ARBA00022729"/>
    </source>
</evidence>
<evidence type="ECO:0000259" key="3">
    <source>
        <dbReference type="Pfam" id="PF09699"/>
    </source>
</evidence>
<evidence type="ECO:0000256" key="2">
    <source>
        <dbReference type="PROSITE-ProRule" id="PRU00339"/>
    </source>
</evidence>
<evidence type="ECO:0000313" key="5">
    <source>
        <dbReference type="EMBL" id="GAB63043.1"/>
    </source>
</evidence>
<organism evidence="5 6">
    <name type="scientific">Candidatus Jettenia caeni</name>
    <dbReference type="NCBI Taxonomy" id="247490"/>
    <lineage>
        <taxon>Bacteria</taxon>
        <taxon>Pseudomonadati</taxon>
        <taxon>Planctomycetota</taxon>
        <taxon>Candidatus Brocadiia</taxon>
        <taxon>Candidatus Brocadiales</taxon>
        <taxon>Candidatus Brocadiaceae</taxon>
        <taxon>Candidatus Jettenia</taxon>
    </lineage>
</organism>
<dbReference type="InterPro" id="IPR051829">
    <property type="entry name" value="Multiheme_Cytochr_ET"/>
</dbReference>
<dbReference type="Gene3D" id="1.10.1130.10">
    <property type="entry name" value="Flavocytochrome C3, Chain A"/>
    <property type="match status" value="2"/>
</dbReference>
<dbReference type="PROSITE" id="PS50005">
    <property type="entry name" value="TPR"/>
    <property type="match status" value="2"/>
</dbReference>
<dbReference type="Proteomes" id="UP000002985">
    <property type="component" value="Unassembled WGS sequence"/>
</dbReference>
<dbReference type="EMBL" id="BAFH01000003">
    <property type="protein sequence ID" value="GAB63043.1"/>
    <property type="molecule type" value="Genomic_DNA"/>
</dbReference>
<dbReference type="PANTHER" id="PTHR35038:SF8">
    <property type="entry name" value="C-TYPE POLYHEME CYTOCHROME OMCC"/>
    <property type="match status" value="1"/>
</dbReference>
<keyword evidence="6" id="KW-1185">Reference proteome</keyword>
<dbReference type="InterPro" id="IPR011989">
    <property type="entry name" value="ARM-like"/>
</dbReference>
<dbReference type="eggNOG" id="COG0457">
    <property type="taxonomic scope" value="Bacteria"/>
</dbReference>
<dbReference type="PANTHER" id="PTHR35038">
    <property type="entry name" value="DISSIMILATORY SULFITE REDUCTASE SIRA"/>
    <property type="match status" value="1"/>
</dbReference>
<dbReference type="InterPro" id="IPR011990">
    <property type="entry name" value="TPR-like_helical_dom_sf"/>
</dbReference>
<dbReference type="Pfam" id="PF13181">
    <property type="entry name" value="TPR_8"/>
    <property type="match status" value="1"/>
</dbReference>
<evidence type="ECO:0000259" key="4">
    <source>
        <dbReference type="Pfam" id="PF13435"/>
    </source>
</evidence>
<sequence length="816" mass="94395">MFFPMVGVIVLLYKNLPFHQIFHNPFDSPLLRRICLWLCRPVIVFIPLLMCIGCQKTQQNTHFQSAVSAHYVGRETCKPCHENIYAQYIGSDHDLAMDYATDATVLGDFNNTSFNHHDVTSRFYERDGKFFVFTEGFRGKFQEFAIKYTFGVRPLQQYLIEFSDGRVQTLPLCWDTRPKEQGGQRWFHIYGNERIPPDDILYWTRISQNWNYMCAECHSTNLKKNYDAAKDRYNTTWSEIDVSCEVCHGPGSLHVEWAEAEARGEDTQGYTDMGLSIRLKDDEDEEVTWLFDKSLATYKPSTSRRRQKEVEMCARCHSRRAIINENYVHGKPLLDTHYPQALEDNLYYPDGQIRDEVYEYGSFLQSRMYQAGIVCTDCHDPHSTRRRKEGNELCYSCHQSEKYGSREHHFHKMGLSGSQCVECHMPARTYMVVDIRRDHSFRVPRPDLSKKLGVPNTCNGCHSDRSTEWASEHFGKWYGTPKPEKHYGDIFWAASRCIPGTDVDLIRLAEGNQQSPIVRATAVFLLRNYPTELSLETLRKMLRDANPLIRSEAVTSLDILPPEGRVQYLLPMLQDPVRLVRTFVARSLAPVPINLLSESALKQRETVVREYEETQMLNADYPVAHINLGNLYLDRGEYDRAVASYKKAIEIEPAFIPGYINLADVYRAQNQDEKGRNVLEQALYLAPKSAPIHHAMGLLMIRTGEHKKALHHLHKAAILAPENTRYSYVYGIALDSQKMPEQAISVLKRTLSHNPYDPDLLVSLTMIYRDRGEFGQALKYAARLARNYPENQNYQQLEKHLIILADRQGEKPDRRD</sequence>
<dbReference type="Gene3D" id="1.25.40.10">
    <property type="entry name" value="Tetratricopeptide repeat domain"/>
    <property type="match status" value="1"/>
</dbReference>
<evidence type="ECO:0000313" key="6">
    <source>
        <dbReference type="Proteomes" id="UP000002985"/>
    </source>
</evidence>
<accession>I3IMU8</accession>
<dbReference type="SUPFAM" id="SSF48695">
    <property type="entry name" value="Multiheme cytochromes"/>
    <property type="match status" value="1"/>
</dbReference>
<feature type="domain" description="Doubled CXXCH motif" evidence="3">
    <location>
        <begin position="375"/>
        <end position="402"/>
    </location>
</feature>
<proteinExistence type="predicted"/>
<dbReference type="AlphaFoldDB" id="I3IMU8"/>
<dbReference type="Pfam" id="PF14559">
    <property type="entry name" value="TPR_19"/>
    <property type="match status" value="1"/>
</dbReference>
<dbReference type="SMART" id="SM00028">
    <property type="entry name" value="TPR"/>
    <property type="match status" value="5"/>
</dbReference>
<comment type="caution">
    <text evidence="5">The sequence shown here is derived from an EMBL/GenBank/DDBJ whole genome shotgun (WGS) entry which is preliminary data.</text>
</comment>